<sequence>MTHGGGLAVLTPSWIRHVWRANPKRFVDFAVKIMGIEYQSQADAASVEEGVAALESFYSLLGLPHRLSMYGVTPESLPEMAKTVTTNPDGSKKALGGIRKLGESDALAIYEAAL</sequence>
<dbReference type="AlphaFoldDB" id="A0A645HYC0"/>
<accession>A0A645HYC0</accession>
<dbReference type="EC" id="1.1.1.192" evidence="2"/>
<dbReference type="GO" id="GO:0050060">
    <property type="term" value="F:long-chain-alcohol dehydrogenase activity"/>
    <property type="evidence" value="ECO:0007669"/>
    <property type="project" value="UniProtKB-EC"/>
</dbReference>
<name>A0A645HYC0_9ZZZZ</name>
<feature type="domain" description="Fe-containing alcohol dehydrogenase-like C-terminal" evidence="1">
    <location>
        <begin position="1"/>
        <end position="113"/>
    </location>
</feature>
<gene>
    <name evidence="2" type="primary">adh2_15</name>
    <name evidence="2" type="ORF">SDC9_188716</name>
</gene>
<proteinExistence type="predicted"/>
<evidence type="ECO:0000313" key="2">
    <source>
        <dbReference type="EMBL" id="MPN41174.1"/>
    </source>
</evidence>
<dbReference type="InterPro" id="IPR056798">
    <property type="entry name" value="ADH_Fe_C"/>
</dbReference>
<dbReference type="Pfam" id="PF25137">
    <property type="entry name" value="ADH_Fe_C"/>
    <property type="match status" value="1"/>
</dbReference>
<dbReference type="SUPFAM" id="SSF56796">
    <property type="entry name" value="Dehydroquinate synthase-like"/>
    <property type="match status" value="1"/>
</dbReference>
<organism evidence="2">
    <name type="scientific">bioreactor metagenome</name>
    <dbReference type="NCBI Taxonomy" id="1076179"/>
    <lineage>
        <taxon>unclassified sequences</taxon>
        <taxon>metagenomes</taxon>
        <taxon>ecological metagenomes</taxon>
    </lineage>
</organism>
<dbReference type="EMBL" id="VSSQ01098049">
    <property type="protein sequence ID" value="MPN41174.1"/>
    <property type="molecule type" value="Genomic_DNA"/>
</dbReference>
<reference evidence="2" key="1">
    <citation type="submission" date="2019-08" db="EMBL/GenBank/DDBJ databases">
        <authorList>
            <person name="Kucharzyk K."/>
            <person name="Murdoch R.W."/>
            <person name="Higgins S."/>
            <person name="Loffler F."/>
        </authorList>
    </citation>
    <scope>NUCLEOTIDE SEQUENCE</scope>
</reference>
<dbReference type="Gene3D" id="1.20.1090.10">
    <property type="entry name" value="Dehydroquinate synthase-like - alpha domain"/>
    <property type="match status" value="1"/>
</dbReference>
<evidence type="ECO:0000259" key="1">
    <source>
        <dbReference type="Pfam" id="PF25137"/>
    </source>
</evidence>
<comment type="caution">
    <text evidence="2">The sequence shown here is derived from an EMBL/GenBank/DDBJ whole genome shotgun (WGS) entry which is preliminary data.</text>
</comment>
<protein>
    <submittedName>
        <fullName evidence="2">Long-chain-alcohol dehydrogenase 2</fullName>
        <ecNumber evidence="2">1.1.1.192</ecNumber>
    </submittedName>
</protein>
<keyword evidence="2" id="KW-0560">Oxidoreductase</keyword>